<evidence type="ECO:0000259" key="3">
    <source>
        <dbReference type="PROSITE" id="PS50109"/>
    </source>
</evidence>
<dbReference type="InterPro" id="IPR029016">
    <property type="entry name" value="GAF-like_dom_sf"/>
</dbReference>
<dbReference type="PRINTS" id="PR00344">
    <property type="entry name" value="BCTRLSENSOR"/>
</dbReference>
<dbReference type="InterPro" id="IPR005467">
    <property type="entry name" value="His_kinase_dom"/>
</dbReference>
<proteinExistence type="predicted"/>
<dbReference type="Pfam" id="PF01590">
    <property type="entry name" value="GAF"/>
    <property type="match status" value="1"/>
</dbReference>
<dbReference type="SUPFAM" id="SSF55874">
    <property type="entry name" value="ATPase domain of HSP90 chaperone/DNA topoisomerase II/histidine kinase"/>
    <property type="match status" value="1"/>
</dbReference>
<accession>A0A917EI22</accession>
<dbReference type="SUPFAM" id="SSF55781">
    <property type="entry name" value="GAF domain-like"/>
    <property type="match status" value="1"/>
</dbReference>
<dbReference type="InterPro" id="IPR011495">
    <property type="entry name" value="Sig_transdc_His_kin_sub2_dim/P"/>
</dbReference>
<protein>
    <recommendedName>
        <fullName evidence="2">histidine kinase</fullName>
        <ecNumber evidence="2">2.7.13.3</ecNumber>
    </recommendedName>
</protein>
<comment type="catalytic activity">
    <reaction evidence="1">
        <text>ATP + protein L-histidine = ADP + protein N-phospho-L-histidine.</text>
        <dbReference type="EC" id="2.7.13.3"/>
    </reaction>
</comment>
<reference evidence="5" key="1">
    <citation type="journal article" date="2019" name="Int. J. Syst. Evol. Microbiol.">
        <title>The Global Catalogue of Microorganisms (GCM) 10K type strain sequencing project: providing services to taxonomists for standard genome sequencing and annotation.</title>
        <authorList>
            <consortium name="The Broad Institute Genomics Platform"/>
            <consortium name="The Broad Institute Genome Sequencing Center for Infectious Disease"/>
            <person name="Wu L."/>
            <person name="Ma J."/>
        </authorList>
    </citation>
    <scope>NUCLEOTIDE SEQUENCE [LARGE SCALE GENOMIC DNA]</scope>
    <source>
        <strain evidence="5">CGMCC 1.12664</strain>
    </source>
</reference>
<dbReference type="PROSITE" id="PS50109">
    <property type="entry name" value="HIS_KIN"/>
    <property type="match status" value="1"/>
</dbReference>
<dbReference type="Gene3D" id="3.30.565.10">
    <property type="entry name" value="Histidine kinase-like ATPase, C-terminal domain"/>
    <property type="match status" value="1"/>
</dbReference>
<evidence type="ECO:0000256" key="1">
    <source>
        <dbReference type="ARBA" id="ARBA00000085"/>
    </source>
</evidence>
<evidence type="ECO:0000313" key="5">
    <source>
        <dbReference type="Proteomes" id="UP000612855"/>
    </source>
</evidence>
<feature type="domain" description="Histidine kinase" evidence="3">
    <location>
        <begin position="172"/>
        <end position="364"/>
    </location>
</feature>
<name>A0A917EI22_9RHOB</name>
<dbReference type="EC" id="2.7.13.3" evidence="2"/>
<dbReference type="Pfam" id="PF07568">
    <property type="entry name" value="HisKA_2"/>
    <property type="match status" value="1"/>
</dbReference>
<evidence type="ECO:0000313" key="4">
    <source>
        <dbReference type="EMBL" id="GGE43204.1"/>
    </source>
</evidence>
<sequence>MKAIPPTDQDARLRDLYDLDVLDSEAEQKFDDVVRLASQICNMPISLISLVDEDRQWFKAAVGMAGSETPIEQAICAHAILNQDYLEIADTRTDPRTAANPLVTGDENLRFYAGAVLRSARGHALGTLCVLDNKPNRLTPLQSETLRVLARQVMGQLELRRAVKEAELLRREVDHRVKNSLQSVAALTRIQARMAESQETRDALELTRRRIDTIALLHQLLYAPKSDGLIALDDFIPRVVDLLQDSAPSGIRLDTKITPVALPSSSASAVGIILNEFASNAFKHAFDEDQIGVIRITIEPDGPGYVLLTCADNGRGIDKGDNSGSGLGMRIIAASAEQLGGTSETTTGPLGTTTKVRIALPHPA</sequence>
<gene>
    <name evidence="4" type="ORF">GCM10011360_33180</name>
</gene>
<dbReference type="AlphaFoldDB" id="A0A917EI22"/>
<dbReference type="Proteomes" id="UP000612855">
    <property type="component" value="Unassembled WGS sequence"/>
</dbReference>
<evidence type="ECO:0000256" key="2">
    <source>
        <dbReference type="ARBA" id="ARBA00012438"/>
    </source>
</evidence>
<keyword evidence="4" id="KW-0418">Kinase</keyword>
<dbReference type="Gene3D" id="3.30.450.40">
    <property type="match status" value="1"/>
</dbReference>
<dbReference type="InterPro" id="IPR003018">
    <property type="entry name" value="GAF"/>
</dbReference>
<dbReference type="InterPro" id="IPR036890">
    <property type="entry name" value="HATPase_C_sf"/>
</dbReference>
<dbReference type="Pfam" id="PF02518">
    <property type="entry name" value="HATPase_c"/>
    <property type="match status" value="1"/>
</dbReference>
<keyword evidence="5" id="KW-1185">Reference proteome</keyword>
<dbReference type="PANTHER" id="PTHR43102:SF2">
    <property type="entry name" value="GAF DOMAIN-CONTAINING PROTEIN"/>
    <property type="match status" value="1"/>
</dbReference>
<dbReference type="GO" id="GO:0004673">
    <property type="term" value="F:protein histidine kinase activity"/>
    <property type="evidence" value="ECO:0007669"/>
    <property type="project" value="UniProtKB-EC"/>
</dbReference>
<dbReference type="InterPro" id="IPR004358">
    <property type="entry name" value="Sig_transdc_His_kin-like_C"/>
</dbReference>
<comment type="caution">
    <text evidence="4">The sequence shown here is derived from an EMBL/GenBank/DDBJ whole genome shotgun (WGS) entry which is preliminary data.</text>
</comment>
<dbReference type="InterPro" id="IPR003594">
    <property type="entry name" value="HATPase_dom"/>
</dbReference>
<dbReference type="RefSeq" id="WP_188478935.1">
    <property type="nucleotide sequence ID" value="NZ_BMFJ01000002.1"/>
</dbReference>
<dbReference type="PANTHER" id="PTHR43102">
    <property type="entry name" value="SLR1143 PROTEIN"/>
    <property type="match status" value="1"/>
</dbReference>
<organism evidence="4 5">
    <name type="scientific">Primorskyibacter flagellatus</name>
    <dbReference type="NCBI Taxonomy" id="1387277"/>
    <lineage>
        <taxon>Bacteria</taxon>
        <taxon>Pseudomonadati</taxon>
        <taxon>Pseudomonadota</taxon>
        <taxon>Alphaproteobacteria</taxon>
        <taxon>Rhodobacterales</taxon>
        <taxon>Roseobacteraceae</taxon>
        <taxon>Primorskyibacter</taxon>
    </lineage>
</organism>
<dbReference type="EMBL" id="BMFJ01000002">
    <property type="protein sequence ID" value="GGE43204.1"/>
    <property type="molecule type" value="Genomic_DNA"/>
</dbReference>
<dbReference type="SMART" id="SM00387">
    <property type="entry name" value="HATPase_c"/>
    <property type="match status" value="1"/>
</dbReference>
<dbReference type="SMART" id="SM00065">
    <property type="entry name" value="GAF"/>
    <property type="match status" value="1"/>
</dbReference>
<keyword evidence="4" id="KW-0808">Transferase</keyword>